<keyword evidence="1" id="KW-0732">Signal</keyword>
<feature type="non-terminal residue" evidence="3">
    <location>
        <position position="1"/>
    </location>
</feature>
<reference evidence="4 5" key="2">
    <citation type="submission" date="2024-05" db="EMBL/GenBank/DDBJ databases">
        <authorList>
            <person name="Chen Y."/>
            <person name="Shah S."/>
            <person name="Dougan E. K."/>
            <person name="Thang M."/>
            <person name="Chan C."/>
        </authorList>
    </citation>
    <scope>NUCLEOTIDE SEQUENCE [LARGE SCALE GENOMIC DNA]</scope>
</reference>
<evidence type="ECO:0000313" key="5">
    <source>
        <dbReference type="Proteomes" id="UP001152797"/>
    </source>
</evidence>
<organism evidence="3">
    <name type="scientific">Cladocopium goreaui</name>
    <dbReference type="NCBI Taxonomy" id="2562237"/>
    <lineage>
        <taxon>Eukaryota</taxon>
        <taxon>Sar</taxon>
        <taxon>Alveolata</taxon>
        <taxon>Dinophyceae</taxon>
        <taxon>Suessiales</taxon>
        <taxon>Symbiodiniaceae</taxon>
        <taxon>Cladocopium</taxon>
    </lineage>
</organism>
<feature type="region of interest" description="Disordered" evidence="2">
    <location>
        <begin position="382"/>
        <end position="417"/>
    </location>
</feature>
<proteinExistence type="predicted"/>
<protein>
    <submittedName>
        <fullName evidence="4">Apple domain-containing protein</fullName>
    </submittedName>
</protein>
<dbReference type="Pfam" id="PF14312">
    <property type="entry name" value="FG-GAP_2"/>
    <property type="match status" value="6"/>
</dbReference>
<dbReference type="InterPro" id="IPR011043">
    <property type="entry name" value="Gal_Oxase/kelch_b-propeller"/>
</dbReference>
<reference evidence="3" key="1">
    <citation type="submission" date="2022-10" db="EMBL/GenBank/DDBJ databases">
        <authorList>
            <person name="Chen Y."/>
            <person name="Dougan E. K."/>
            <person name="Chan C."/>
            <person name="Rhodes N."/>
            <person name="Thang M."/>
        </authorList>
    </citation>
    <scope>NUCLEOTIDE SEQUENCE</scope>
</reference>
<dbReference type="Gene3D" id="2.130.10.130">
    <property type="entry name" value="Integrin alpha, N-terminal"/>
    <property type="match status" value="3"/>
</dbReference>
<dbReference type="PANTHER" id="PTHR36220:SF1">
    <property type="entry name" value="GAMMA TUBULIN COMPLEX COMPONENT C-TERMINAL DOMAIN-CONTAINING PROTEIN"/>
    <property type="match status" value="1"/>
</dbReference>
<accession>A0A9P1CHR5</accession>
<dbReference type="InterPro" id="IPR028994">
    <property type="entry name" value="Integrin_alpha_N"/>
</dbReference>
<dbReference type="PANTHER" id="PTHR36220">
    <property type="entry name" value="UNNAMED PRODUCT"/>
    <property type="match status" value="1"/>
</dbReference>
<name>A0A9P1CHR5_9DINO</name>
<evidence type="ECO:0000256" key="2">
    <source>
        <dbReference type="SAM" id="MobiDB-lite"/>
    </source>
</evidence>
<evidence type="ECO:0000313" key="4">
    <source>
        <dbReference type="EMBL" id="CAL4778674.1"/>
    </source>
</evidence>
<dbReference type="SUPFAM" id="SSF50965">
    <property type="entry name" value="Galactose oxidase, central domain"/>
    <property type="match status" value="1"/>
</dbReference>
<dbReference type="EMBL" id="CAMXCT030001583">
    <property type="protein sequence ID" value="CAL4778674.1"/>
    <property type="molecule type" value="Genomic_DNA"/>
</dbReference>
<dbReference type="InterPro" id="IPR013517">
    <property type="entry name" value="FG-GAP"/>
</dbReference>
<evidence type="ECO:0000313" key="3">
    <source>
        <dbReference type="EMBL" id="CAI3991362.1"/>
    </source>
</evidence>
<feature type="compositionally biased region" description="Basic residues" evidence="2">
    <location>
        <begin position="382"/>
        <end position="396"/>
    </location>
</feature>
<comment type="caution">
    <text evidence="3">The sequence shown here is derived from an EMBL/GenBank/DDBJ whole genome shotgun (WGS) entry which is preliminary data.</text>
</comment>
<evidence type="ECO:0000256" key="1">
    <source>
        <dbReference type="ARBA" id="ARBA00022729"/>
    </source>
</evidence>
<dbReference type="EMBL" id="CAMXCT020001583">
    <property type="protein sequence ID" value="CAL1144737.1"/>
    <property type="molecule type" value="Genomic_DNA"/>
</dbReference>
<gene>
    <name evidence="3" type="ORF">C1SCF055_LOCUS18280</name>
</gene>
<sequence length="417" mass="45021">VGAPGDNDRGDFSGAAYVFLRKADTFEEQAKLTADDGFRDSYFGQDVSIFGDTILVGADRDSLNGKKDSGSAYIFRRDIDVWQQEAKLTPKDAVDFERFGARVSIMADRAVVVAAGNAEKNVSAALYIFHRHEKRGWVLKHRLLAPEVSNANFGSSLSQTNDTILIGAQEDNVRGPGSGSVILYTWNGSAWSKPSKLVAKETRASDRFGCSVGMSGDMAIIGAFGHTNKWKGDGAAYIFKQKGGHWVEVAELLAEDGDANDGFGRSVSMSSGIAAIGAAGDEHSGVDKSGSGYIFVRQGQKWVQQSKLSPSKVSAGARFGQAVSMSGHMASFSTASEHAFVFPASLTQVGWTLTLPSRCFGGISEYDNTGGHEVTDKRCRLRRNQPPRTRRLHAGSKRLPLCRNREGTLPQRPKNGQ</sequence>
<dbReference type="EMBL" id="CAMXCT010001583">
    <property type="protein sequence ID" value="CAI3991362.1"/>
    <property type="molecule type" value="Genomic_DNA"/>
</dbReference>
<dbReference type="OrthoDB" id="408439at2759"/>
<keyword evidence="5" id="KW-1185">Reference proteome</keyword>
<dbReference type="AlphaFoldDB" id="A0A9P1CHR5"/>
<dbReference type="Proteomes" id="UP001152797">
    <property type="component" value="Unassembled WGS sequence"/>
</dbReference>